<dbReference type="InterPro" id="IPR050481">
    <property type="entry name" value="UDP-glycosyltransf_plant"/>
</dbReference>
<name>A0ABQ8DE45_BRANA</name>
<keyword evidence="2" id="KW-0328">Glycosyltransferase</keyword>
<organism evidence="4 5">
    <name type="scientific">Brassica napus</name>
    <name type="common">Rape</name>
    <dbReference type="NCBI Taxonomy" id="3708"/>
    <lineage>
        <taxon>Eukaryota</taxon>
        <taxon>Viridiplantae</taxon>
        <taxon>Streptophyta</taxon>
        <taxon>Embryophyta</taxon>
        <taxon>Tracheophyta</taxon>
        <taxon>Spermatophyta</taxon>
        <taxon>Magnoliopsida</taxon>
        <taxon>eudicotyledons</taxon>
        <taxon>Gunneridae</taxon>
        <taxon>Pentapetalae</taxon>
        <taxon>rosids</taxon>
        <taxon>malvids</taxon>
        <taxon>Brassicales</taxon>
        <taxon>Brassicaceae</taxon>
        <taxon>Brassiceae</taxon>
        <taxon>Brassica</taxon>
    </lineage>
</organism>
<sequence>QKLKVNDMKIELVFIPSPGINNVRATAAMVKVLVNSDDRLFVTLVVIPERFSPGDTSSVYPESESRLRYYHLHAGDQSTDDQDQTYMSYIESQKPHVRKAVSKLAHEVSTHPESPRRLAGMVVEFFCTPMIDVADEFGLPAYTYFTSNASYLGLMFHVQHLHDQEHFDVTKLRDSDAELDVPSLTRPLPATCLPSVMLSKDWFPNLLLRARILRGTKGILVNSVAEIEPQALKFFSGGNGTPPLYAVGPILDLKTDSGDEKRREILRWLDEQPPRSVLFLCFGRMGGFSEKQATEMAVALERSGHRFLWSLRCAAPAEKIMTGAPPGEFTNLDAVLPQGFLDRTAKVGKIITWAPQFNAFRMVEELGVAAEIRKDYRRDNLLGESEMVTAEEIERGINCVMEQDGEIRKRVEEMSEQFHMALMDGGSSTHAMRKFVQHIELVFIPSPGIGHIQSTTSMAKLLVASDDRIFITLIIIPSQFSSDASSSYPKSELDRLRYFHLPVGDQTTQQTFISYIESQKPHVRAAVLELTKNVPKRSGSRRRLAGIVLDIFCMSMIDVAEEFNLPAYTFYTSNASFLGLLFHVQSLYDNNKLDVSELKNSDAEFDVPTLTRLFPARCLPSVMISKEWLPSVLARARTLRETKGILVNSSGEMEPQALKFFSDMKSNTPPVYAVGPILDFKTDDGDEKGTEILRWLDEQPSRSVLFLCFGSMGGFGEKQVREIAVALERSGYRFLWSLRRPSHLRHMNGSPPEEFKNLEEILPEGFLDRTAKIGKIIGWAPQTAVLESHAIGGFVTHCGWNSILESVWFGVPTAVWPIFAEQQFNAFQMVEELGLADSEMRKRVKEMKDKLRTALLDGGSSKAAVKMTWSKTFQIMYFDENHKPSIKATNFILTTHIKNSKLKVDVMELELVFIPSPGIGHFRSTTAVAKLLVDSDDRISVTLIVIPSRVSEHASSSYPESQNRLSYCLLPPGDQSTEHTFISYINSYKPHVRAAVKEWFPYILSRARTLRETKGIIVNSVAEMEPQALKFFSDSNSTPPVYPVGPILDLKTDGNDSKDEKRTEILRWLDKQPPRSVVFLCFGSMGGFSEEQTRETAVALERSGHRFLWSVRRASPEDKIIPSPPEDFTNLEEVLPEGFLERTAEIGKIISWAPQVDVLKSHAVGGFVTHCGWNSTLESLWFGVPTAAWPIYAEQQFNAFQMVEEVVTAKEIESGINCGMEQGSEMRKKVKEMSDKLHVALMDGGSSNAALKKFIQDVVENVM</sequence>
<proteinExistence type="inferred from homology"/>
<dbReference type="InterPro" id="IPR035595">
    <property type="entry name" value="UDP_glycos_trans_CS"/>
</dbReference>
<dbReference type="SUPFAM" id="SSF53756">
    <property type="entry name" value="UDP-Glycosyltransferase/glycogen phosphorylase"/>
    <property type="match status" value="3"/>
</dbReference>
<dbReference type="PANTHER" id="PTHR48048">
    <property type="entry name" value="GLYCOSYLTRANSFERASE"/>
    <property type="match status" value="1"/>
</dbReference>
<dbReference type="PROSITE" id="PS00375">
    <property type="entry name" value="UDPGT"/>
    <property type="match status" value="2"/>
</dbReference>
<keyword evidence="3" id="KW-0808">Transferase</keyword>
<accession>A0ABQ8DE45</accession>
<dbReference type="CDD" id="cd03784">
    <property type="entry name" value="GT1_Gtf-like"/>
    <property type="match status" value="3"/>
</dbReference>
<dbReference type="PANTHER" id="PTHR48048:SF45">
    <property type="entry name" value="GLYCOSYLTRANSFERASE"/>
    <property type="match status" value="1"/>
</dbReference>
<gene>
    <name evidence="4" type="ORF">HID58_018981</name>
</gene>
<evidence type="ECO:0000313" key="5">
    <source>
        <dbReference type="Proteomes" id="UP000824890"/>
    </source>
</evidence>
<comment type="caution">
    <text evidence="4">The sequence shown here is derived from an EMBL/GenBank/DDBJ whole genome shotgun (WGS) entry which is preliminary data.</text>
</comment>
<dbReference type="InterPro" id="IPR002213">
    <property type="entry name" value="UDP_glucos_trans"/>
</dbReference>
<keyword evidence="5" id="KW-1185">Reference proteome</keyword>
<dbReference type="Pfam" id="PF00201">
    <property type="entry name" value="UDPGT"/>
    <property type="match status" value="2"/>
</dbReference>
<comment type="similarity">
    <text evidence="1">Belongs to the UDP-glycosyltransferase family.</text>
</comment>
<evidence type="ECO:0000256" key="2">
    <source>
        <dbReference type="ARBA" id="ARBA00022676"/>
    </source>
</evidence>
<evidence type="ECO:0000256" key="3">
    <source>
        <dbReference type="ARBA" id="ARBA00022679"/>
    </source>
</evidence>
<evidence type="ECO:0000256" key="1">
    <source>
        <dbReference type="ARBA" id="ARBA00009995"/>
    </source>
</evidence>
<dbReference type="Proteomes" id="UP000824890">
    <property type="component" value="Unassembled WGS sequence"/>
</dbReference>
<dbReference type="EMBL" id="JAGKQM010000005">
    <property type="protein sequence ID" value="KAH0926725.1"/>
    <property type="molecule type" value="Genomic_DNA"/>
</dbReference>
<reference evidence="4 5" key="1">
    <citation type="submission" date="2021-05" db="EMBL/GenBank/DDBJ databases">
        <title>Genome Assembly of Synthetic Allotetraploid Brassica napus Reveals Homoeologous Exchanges between Subgenomes.</title>
        <authorList>
            <person name="Davis J.T."/>
        </authorList>
    </citation>
    <scope>NUCLEOTIDE SEQUENCE [LARGE SCALE GENOMIC DNA]</scope>
    <source>
        <strain evidence="5">cv. Da-Ae</strain>
        <tissue evidence="4">Seedling</tissue>
    </source>
</reference>
<evidence type="ECO:0000313" key="4">
    <source>
        <dbReference type="EMBL" id="KAH0926725.1"/>
    </source>
</evidence>
<protein>
    <submittedName>
        <fullName evidence="4">Uncharacterized protein</fullName>
    </submittedName>
</protein>
<dbReference type="Gene3D" id="3.40.50.2000">
    <property type="entry name" value="Glycogen Phosphorylase B"/>
    <property type="match status" value="9"/>
</dbReference>
<feature type="non-terminal residue" evidence="4">
    <location>
        <position position="1"/>
    </location>
</feature>